<dbReference type="PATRIC" id="fig|1115809.3.peg.2567"/>
<feature type="chain" id="PRO_5004633152" evidence="1">
    <location>
        <begin position="25"/>
        <end position="323"/>
    </location>
</feature>
<gene>
    <name evidence="2" type="ORF">HMPREF9135_1081</name>
</gene>
<keyword evidence="3" id="KW-1185">Reference proteome</keyword>
<dbReference type="AlphaFoldDB" id="U2Q9Z1"/>
<protein>
    <submittedName>
        <fullName evidence="2">PF14054 domain protein</fullName>
    </submittedName>
</protein>
<proteinExistence type="predicted"/>
<dbReference type="EMBL" id="AWEY01000044">
    <property type="protein sequence ID" value="ERK38138.1"/>
    <property type="molecule type" value="Genomic_DNA"/>
</dbReference>
<name>U2Q9Z1_9BACT</name>
<sequence length="323" mass="35988">MMKKTSKYGLMALLSALLLSGCHDNFNVDQLNYASKLVVYSMPAAGDTTLVRVTSSLPVGSKKASPPVTDAVIDYRLNGQRQTVENLGDGNYRVVARQKGGDKVEIGVGAKGFGSVSASTRIPLPVTISDFTSEEIRIYDSYDETVQNELQLRVTFTEPGDSRDYYAVRAVNLSEANKNVWYGADWGFYDTRPVTTYSYATIHSDSEPVLKNLSNIDYDFGFDDTPYQHMYLFDDRLINGQTYTLRLNIPYYSRTMPTAVELYRLTPEYYHFLKSISDADNSDLAKVGLAVIAPTYSNVKGGIGYVGGYSRQLTSWNKLNQGQ</sequence>
<dbReference type="Pfam" id="PF14054">
    <property type="entry name" value="DUF4249"/>
    <property type="match status" value="1"/>
</dbReference>
<reference evidence="2 3" key="1">
    <citation type="submission" date="2013-08" db="EMBL/GenBank/DDBJ databases">
        <authorList>
            <person name="Durkin A.S."/>
            <person name="Haft D.R."/>
            <person name="McCorrison J."/>
            <person name="Torralba M."/>
            <person name="Gillis M."/>
            <person name="Haft D.H."/>
            <person name="Methe B."/>
            <person name="Sutton G."/>
            <person name="Nelson K.E."/>
        </authorList>
    </citation>
    <scope>NUCLEOTIDE SEQUENCE [LARGE SCALE GENOMIC DNA]</scope>
    <source>
        <strain evidence="2 3">F0067</strain>
    </source>
</reference>
<comment type="caution">
    <text evidence="2">The sequence shown here is derived from an EMBL/GenBank/DDBJ whole genome shotgun (WGS) entry which is preliminary data.</text>
</comment>
<organism evidence="2 3">
    <name type="scientific">Segatella baroniae F0067</name>
    <dbReference type="NCBI Taxonomy" id="1115809"/>
    <lineage>
        <taxon>Bacteria</taxon>
        <taxon>Pseudomonadati</taxon>
        <taxon>Bacteroidota</taxon>
        <taxon>Bacteroidia</taxon>
        <taxon>Bacteroidales</taxon>
        <taxon>Prevotellaceae</taxon>
        <taxon>Segatella</taxon>
    </lineage>
</organism>
<feature type="signal peptide" evidence="1">
    <location>
        <begin position="1"/>
        <end position="24"/>
    </location>
</feature>
<dbReference type="PROSITE" id="PS51257">
    <property type="entry name" value="PROKAR_LIPOPROTEIN"/>
    <property type="match status" value="1"/>
</dbReference>
<dbReference type="Proteomes" id="UP000016648">
    <property type="component" value="Unassembled WGS sequence"/>
</dbReference>
<evidence type="ECO:0000313" key="3">
    <source>
        <dbReference type="Proteomes" id="UP000016648"/>
    </source>
</evidence>
<keyword evidence="1" id="KW-0732">Signal</keyword>
<accession>U2Q9Z1</accession>
<dbReference type="RefSeq" id="WP_021590780.1">
    <property type="nucleotide sequence ID" value="NZ_AWEY01000044.1"/>
</dbReference>
<evidence type="ECO:0000313" key="2">
    <source>
        <dbReference type="EMBL" id="ERK38138.1"/>
    </source>
</evidence>
<evidence type="ECO:0000256" key="1">
    <source>
        <dbReference type="SAM" id="SignalP"/>
    </source>
</evidence>
<dbReference type="InterPro" id="IPR025345">
    <property type="entry name" value="DUF4249"/>
</dbReference>